<dbReference type="EMBL" id="FZOU01000015">
    <property type="protein sequence ID" value="SNT43151.1"/>
    <property type="molecule type" value="Genomic_DNA"/>
</dbReference>
<dbReference type="RefSeq" id="WP_089410438.1">
    <property type="nucleotide sequence ID" value="NZ_FZOU01000015.1"/>
</dbReference>
<dbReference type="InterPro" id="IPR025528">
    <property type="entry name" value="BrnA_antitoxin"/>
</dbReference>
<sequence>MSKKSIAKPAEQGDNPEWTQQDFARAVPMSGLPAGLQAALKAHTRGPQKAPRKVPVSIRLSPDVVNSLRSSGAGWQARVDDILRKHL</sequence>
<gene>
    <name evidence="1" type="ORF">SAMN05421770_11515</name>
</gene>
<proteinExistence type="predicted"/>
<dbReference type="AlphaFoldDB" id="A0A239MKH0"/>
<reference evidence="1 2" key="1">
    <citation type="submission" date="2017-06" db="EMBL/GenBank/DDBJ databases">
        <authorList>
            <person name="Kim H.J."/>
            <person name="Triplett B.A."/>
        </authorList>
    </citation>
    <scope>NUCLEOTIDE SEQUENCE [LARGE SCALE GENOMIC DNA]</scope>
    <source>
        <strain evidence="1 2">DSM 18704</strain>
    </source>
</reference>
<keyword evidence="2" id="KW-1185">Reference proteome</keyword>
<evidence type="ECO:0000313" key="2">
    <source>
        <dbReference type="Proteomes" id="UP000198356"/>
    </source>
</evidence>
<accession>A0A239MKH0</accession>
<name>A0A239MKH0_9BACT</name>
<dbReference type="Pfam" id="PF14384">
    <property type="entry name" value="BrnA_antitoxin"/>
    <property type="match status" value="1"/>
</dbReference>
<dbReference type="OrthoDB" id="9796641at2"/>
<protein>
    <submittedName>
        <fullName evidence="1">Uncharacterized conserved protein, DUF4415 family</fullName>
    </submittedName>
</protein>
<evidence type="ECO:0000313" key="1">
    <source>
        <dbReference type="EMBL" id="SNT43151.1"/>
    </source>
</evidence>
<organism evidence="1 2">
    <name type="scientific">Granulicella rosea</name>
    <dbReference type="NCBI Taxonomy" id="474952"/>
    <lineage>
        <taxon>Bacteria</taxon>
        <taxon>Pseudomonadati</taxon>
        <taxon>Acidobacteriota</taxon>
        <taxon>Terriglobia</taxon>
        <taxon>Terriglobales</taxon>
        <taxon>Acidobacteriaceae</taxon>
        <taxon>Granulicella</taxon>
    </lineage>
</organism>
<dbReference type="Proteomes" id="UP000198356">
    <property type="component" value="Unassembled WGS sequence"/>
</dbReference>